<name>A0ACD5BBS7_9PSEU</name>
<evidence type="ECO:0000313" key="2">
    <source>
        <dbReference type="Proteomes" id="UP001456344"/>
    </source>
</evidence>
<evidence type="ECO:0000313" key="1">
    <source>
        <dbReference type="EMBL" id="WYW16733.1"/>
    </source>
</evidence>
<reference evidence="1" key="1">
    <citation type="submission" date="2023-10" db="EMBL/GenBank/DDBJ databases">
        <title>Whole genome sequencing of actinobacterial strain Amycolatopsis sp. (BCA-696) identifies the underlying plant growth-promoting genes.</title>
        <authorList>
            <person name="Gandham P."/>
            <person name="Vadla N."/>
            <person name="Saji A."/>
            <person name="Srinivas V."/>
            <person name="Ruperao P."/>
            <person name="Selvanayagam S."/>
            <person name="Saxena R.K."/>
            <person name="Rathore A."/>
            <person name="Gopalakrishnan S."/>
            <person name="Thakur V."/>
        </authorList>
    </citation>
    <scope>NUCLEOTIDE SEQUENCE</scope>
    <source>
        <strain evidence="1">BCA-696</strain>
    </source>
</reference>
<dbReference type="EMBL" id="CP150484">
    <property type="protein sequence ID" value="WYW16733.1"/>
    <property type="molecule type" value="Genomic_DNA"/>
</dbReference>
<organism evidence="1 2">
    <name type="scientific">Amycolatopsis coloradensis</name>
    <dbReference type="NCBI Taxonomy" id="76021"/>
    <lineage>
        <taxon>Bacteria</taxon>
        <taxon>Bacillati</taxon>
        <taxon>Actinomycetota</taxon>
        <taxon>Actinomycetes</taxon>
        <taxon>Pseudonocardiales</taxon>
        <taxon>Pseudonocardiaceae</taxon>
        <taxon>Amycolatopsis</taxon>
    </lineage>
</organism>
<protein>
    <submittedName>
        <fullName evidence="1">Uncharacterized protein</fullName>
    </submittedName>
</protein>
<keyword evidence="2" id="KW-1185">Reference proteome</keyword>
<dbReference type="Proteomes" id="UP001456344">
    <property type="component" value="Chromosome"/>
</dbReference>
<gene>
    <name evidence="1" type="ORF">LCL61_14355</name>
</gene>
<proteinExistence type="predicted"/>
<accession>A0ACD5BBS7</accession>
<sequence>MQPNPPQPGFPQYGQPTASGPASWSEPRPPKPRANAAAAVVAGSLALLAAAMLVWFALYNVIVATEADGRPSGIMVQNMVSGTISAVVLVIAAVFTFARRIPAAWTLFGLCVFYVVAVFVVTPLVWGTPFGAQAKWLFSFDDGDSTAMALTIILAVLTAIAAAIAGSVKSNGGKN</sequence>